<evidence type="ECO:0000313" key="1">
    <source>
        <dbReference type="EMBL" id="KAK3890868.1"/>
    </source>
</evidence>
<accession>A0AAE1GJY0</accession>
<dbReference type="EMBL" id="JAWQEG010000383">
    <property type="protein sequence ID" value="KAK3890868.1"/>
    <property type="molecule type" value="Genomic_DNA"/>
</dbReference>
<evidence type="ECO:0000313" key="2">
    <source>
        <dbReference type="Proteomes" id="UP001286313"/>
    </source>
</evidence>
<reference evidence="1" key="1">
    <citation type="submission" date="2023-10" db="EMBL/GenBank/DDBJ databases">
        <title>Genome assemblies of two species of porcelain crab, Petrolisthes cinctipes and Petrolisthes manimaculis (Anomura: Porcellanidae).</title>
        <authorList>
            <person name="Angst P."/>
        </authorList>
    </citation>
    <scope>NUCLEOTIDE SEQUENCE</scope>
    <source>
        <strain evidence="1">PB745_01</strain>
        <tissue evidence="1">Gill</tissue>
    </source>
</reference>
<name>A0AAE1GJY0_PETCI</name>
<keyword evidence="2" id="KW-1185">Reference proteome</keyword>
<dbReference type="AlphaFoldDB" id="A0AAE1GJY0"/>
<protein>
    <submittedName>
        <fullName evidence="1">Uncharacterized protein</fullName>
    </submittedName>
</protein>
<proteinExistence type="predicted"/>
<comment type="caution">
    <text evidence="1">The sequence shown here is derived from an EMBL/GenBank/DDBJ whole genome shotgun (WGS) entry which is preliminary data.</text>
</comment>
<gene>
    <name evidence="1" type="ORF">Pcinc_005226</name>
</gene>
<sequence>MCDCTCQRVHVPVSVSKTTSPFPVCSPVTLFLLPPSPVSPLSSFLSPLPLLSPVLSALLSLSSFYYPPLSALCHSLLSVTLSPLSPLPFLSPVLSAVLSPLLLSPFLSALLSLSSFCHSSVCCPTTRPSVTLLSTFILSLLLSPFYLH</sequence>
<organism evidence="1 2">
    <name type="scientific">Petrolisthes cinctipes</name>
    <name type="common">Flat porcelain crab</name>
    <dbReference type="NCBI Taxonomy" id="88211"/>
    <lineage>
        <taxon>Eukaryota</taxon>
        <taxon>Metazoa</taxon>
        <taxon>Ecdysozoa</taxon>
        <taxon>Arthropoda</taxon>
        <taxon>Crustacea</taxon>
        <taxon>Multicrustacea</taxon>
        <taxon>Malacostraca</taxon>
        <taxon>Eumalacostraca</taxon>
        <taxon>Eucarida</taxon>
        <taxon>Decapoda</taxon>
        <taxon>Pleocyemata</taxon>
        <taxon>Anomura</taxon>
        <taxon>Galatheoidea</taxon>
        <taxon>Porcellanidae</taxon>
        <taxon>Petrolisthes</taxon>
    </lineage>
</organism>
<dbReference type="Proteomes" id="UP001286313">
    <property type="component" value="Unassembled WGS sequence"/>
</dbReference>